<dbReference type="Proteomes" id="UP001630127">
    <property type="component" value="Unassembled WGS sequence"/>
</dbReference>
<dbReference type="EMBL" id="JBJUIK010000003">
    <property type="protein sequence ID" value="KAL3533491.1"/>
    <property type="molecule type" value="Genomic_DNA"/>
</dbReference>
<proteinExistence type="predicted"/>
<sequence>MMDGSADVNATDICSISCIKANKRKRGLQHLGSTTFLALENLEKFLHGSDLWYSAMDPFVQVRLHHQGYRPRHYFTLQGDAALHGIFLESSWTSLIILYHPGLNPIKDYPVPLQSMP</sequence>
<comment type="caution">
    <text evidence="1">The sequence shown here is derived from an EMBL/GenBank/DDBJ whole genome shotgun (WGS) entry which is preliminary data.</text>
</comment>
<gene>
    <name evidence="1" type="ORF">ACH5RR_007012</name>
</gene>
<reference evidence="1 2" key="1">
    <citation type="submission" date="2024-11" db="EMBL/GenBank/DDBJ databases">
        <title>A near-complete genome assembly of Cinchona calisaya.</title>
        <authorList>
            <person name="Lian D.C."/>
            <person name="Zhao X.W."/>
            <person name="Wei L."/>
        </authorList>
    </citation>
    <scope>NUCLEOTIDE SEQUENCE [LARGE SCALE GENOMIC DNA]</scope>
    <source>
        <tissue evidence="1">Nenye</tissue>
    </source>
</reference>
<accession>A0ABD3AQL5</accession>
<evidence type="ECO:0000313" key="1">
    <source>
        <dbReference type="EMBL" id="KAL3533491.1"/>
    </source>
</evidence>
<dbReference type="AlphaFoldDB" id="A0ABD3AQL5"/>
<name>A0ABD3AQL5_9GENT</name>
<keyword evidence="2" id="KW-1185">Reference proteome</keyword>
<protein>
    <submittedName>
        <fullName evidence="1">Uncharacterized protein</fullName>
    </submittedName>
</protein>
<organism evidence="1 2">
    <name type="scientific">Cinchona calisaya</name>
    <dbReference type="NCBI Taxonomy" id="153742"/>
    <lineage>
        <taxon>Eukaryota</taxon>
        <taxon>Viridiplantae</taxon>
        <taxon>Streptophyta</taxon>
        <taxon>Embryophyta</taxon>
        <taxon>Tracheophyta</taxon>
        <taxon>Spermatophyta</taxon>
        <taxon>Magnoliopsida</taxon>
        <taxon>eudicotyledons</taxon>
        <taxon>Gunneridae</taxon>
        <taxon>Pentapetalae</taxon>
        <taxon>asterids</taxon>
        <taxon>lamiids</taxon>
        <taxon>Gentianales</taxon>
        <taxon>Rubiaceae</taxon>
        <taxon>Cinchonoideae</taxon>
        <taxon>Cinchoneae</taxon>
        <taxon>Cinchona</taxon>
    </lineage>
</organism>
<evidence type="ECO:0000313" key="2">
    <source>
        <dbReference type="Proteomes" id="UP001630127"/>
    </source>
</evidence>